<feature type="compositionally biased region" description="Low complexity" evidence="1">
    <location>
        <begin position="1"/>
        <end position="25"/>
    </location>
</feature>
<keyword evidence="2" id="KW-0812">Transmembrane</keyword>
<feature type="compositionally biased region" description="Low complexity" evidence="1">
    <location>
        <begin position="176"/>
        <end position="196"/>
    </location>
</feature>
<gene>
    <name evidence="3" type="ORF">MELLADRAFT_87397</name>
</gene>
<dbReference type="HOGENOM" id="CLU_412236_0_0_1"/>
<dbReference type="EMBL" id="GL883109">
    <property type="protein sequence ID" value="EGG06275.1"/>
    <property type="molecule type" value="Genomic_DNA"/>
</dbReference>
<organism evidence="4">
    <name type="scientific">Melampsora larici-populina (strain 98AG31 / pathotype 3-4-7)</name>
    <name type="common">Poplar leaf rust fungus</name>
    <dbReference type="NCBI Taxonomy" id="747676"/>
    <lineage>
        <taxon>Eukaryota</taxon>
        <taxon>Fungi</taxon>
        <taxon>Dikarya</taxon>
        <taxon>Basidiomycota</taxon>
        <taxon>Pucciniomycotina</taxon>
        <taxon>Pucciniomycetes</taxon>
        <taxon>Pucciniales</taxon>
        <taxon>Melampsoraceae</taxon>
        <taxon>Melampsora</taxon>
    </lineage>
</organism>
<dbReference type="Proteomes" id="UP000001072">
    <property type="component" value="Unassembled WGS sequence"/>
</dbReference>
<evidence type="ECO:0000256" key="1">
    <source>
        <dbReference type="SAM" id="MobiDB-lite"/>
    </source>
</evidence>
<feature type="compositionally biased region" description="Polar residues" evidence="1">
    <location>
        <begin position="79"/>
        <end position="111"/>
    </location>
</feature>
<dbReference type="KEGG" id="mlr:MELLADRAFT_87397"/>
<dbReference type="InParanoid" id="F4RN59"/>
<evidence type="ECO:0000313" key="3">
    <source>
        <dbReference type="EMBL" id="EGG06275.1"/>
    </source>
</evidence>
<feature type="region of interest" description="Disordered" evidence="1">
    <location>
        <begin position="1"/>
        <end position="58"/>
    </location>
</feature>
<keyword evidence="4" id="KW-1185">Reference proteome</keyword>
<dbReference type="VEuPathDB" id="FungiDB:MELLADRAFT_87397"/>
<proteinExistence type="predicted"/>
<name>F4RN59_MELLP</name>
<keyword evidence="2" id="KW-0472">Membrane</keyword>
<dbReference type="GeneID" id="18934501"/>
<sequence>MSDPSSISTLPSTLTSDKSLTSTQTAPLDSSTATQTSGASLDSKKQTSSSFPTIGVSSLPPELASASIIPVGLASEQQPISQDSVAKPTSSSGGAFDLKSSNPVSQDSVGMTTLSDSLDKKSSNLISQDPVGKNSLSDSLDTKLSSSIPITSSTPNSLQSTIPKSFIEAPPTDLNQSSISTSTSTLSPSSTLLPTQSLVKPNETSTVLVPASNKTPESVIVPAKTTNQESSTIPKAVNQQSNTTAIHTNVNTTATSSSKNSAKNDGNSSLHSGGTALIILTILFIGIIAGLLFWRRRRRDANERKNIVEGIEKVTMNKKGGDLEKGEYLSSTSSDGSMMESHEDGHEFKEGGYFGKKGIIRSSRPRSLLLKEGTQAGDKNTIAINQTPSLRSQQISPESNHEGLQVPGVHLRSNRLQNRPNSWRSSIAVAWASLGIPARLLNEPSHKLSPGINSLDRSNSSSTNASHKKPIETQTYRPPAPAPDYRSTRFKGPAADHQSKTYRLSQMIREEEESCVSSSVEDGSSSLQSESPTNGSSITGSYTESCIGSSKLSRSSSSDSQGSPNQSITESLNSSSTLQGSHSLANSLSHRSDSVSGNSSDESHTISSKANSFFTEEIGLNQIRSDSKIGSQVSIDTHLDLHQQIGYHEIDVNQKPIELIVHGNAM</sequence>
<feature type="compositionally biased region" description="Low complexity" evidence="1">
    <location>
        <begin position="515"/>
        <end position="531"/>
    </location>
</feature>
<reference evidence="4" key="1">
    <citation type="journal article" date="2011" name="Proc. Natl. Acad. Sci. U.S.A.">
        <title>Obligate biotrophy features unraveled by the genomic analysis of rust fungi.</title>
        <authorList>
            <person name="Duplessis S."/>
            <person name="Cuomo C.A."/>
            <person name="Lin Y.-C."/>
            <person name="Aerts A."/>
            <person name="Tisserant E."/>
            <person name="Veneault-Fourrey C."/>
            <person name="Joly D.L."/>
            <person name="Hacquard S."/>
            <person name="Amselem J."/>
            <person name="Cantarel B.L."/>
            <person name="Chiu R."/>
            <person name="Coutinho P.M."/>
            <person name="Feau N."/>
            <person name="Field M."/>
            <person name="Frey P."/>
            <person name="Gelhaye E."/>
            <person name="Goldberg J."/>
            <person name="Grabherr M.G."/>
            <person name="Kodira C.D."/>
            <person name="Kohler A."/>
            <person name="Kuees U."/>
            <person name="Lindquist E.A."/>
            <person name="Lucas S.M."/>
            <person name="Mago R."/>
            <person name="Mauceli E."/>
            <person name="Morin E."/>
            <person name="Murat C."/>
            <person name="Pangilinan J.L."/>
            <person name="Park R."/>
            <person name="Pearson M."/>
            <person name="Quesneville H."/>
            <person name="Rouhier N."/>
            <person name="Sakthikumar S."/>
            <person name="Salamov A.A."/>
            <person name="Schmutz J."/>
            <person name="Selles B."/>
            <person name="Shapiro H."/>
            <person name="Tanguay P."/>
            <person name="Tuskan G.A."/>
            <person name="Henrissat B."/>
            <person name="Van de Peer Y."/>
            <person name="Rouze P."/>
            <person name="Ellis J.G."/>
            <person name="Dodds P.N."/>
            <person name="Schein J.E."/>
            <person name="Zhong S."/>
            <person name="Hamelin R.C."/>
            <person name="Grigoriev I.V."/>
            <person name="Szabo L.J."/>
            <person name="Martin F."/>
        </authorList>
    </citation>
    <scope>NUCLEOTIDE SEQUENCE [LARGE SCALE GENOMIC DNA]</scope>
    <source>
        <strain evidence="4">98AG31 / pathotype 3-4-7</strain>
    </source>
</reference>
<feature type="compositionally biased region" description="Low complexity" evidence="1">
    <location>
        <begin position="135"/>
        <end position="155"/>
    </location>
</feature>
<feature type="region of interest" description="Disordered" evidence="1">
    <location>
        <begin position="322"/>
        <end position="348"/>
    </location>
</feature>
<feature type="compositionally biased region" description="Low complexity" evidence="1">
    <location>
        <begin position="330"/>
        <end position="339"/>
    </location>
</feature>
<feature type="compositionally biased region" description="Low complexity" evidence="1">
    <location>
        <begin position="545"/>
        <end position="567"/>
    </location>
</feature>
<keyword evidence="2" id="KW-1133">Transmembrane helix</keyword>
<protein>
    <submittedName>
        <fullName evidence="3">Uncharacterized protein</fullName>
    </submittedName>
</protein>
<feature type="compositionally biased region" description="Polar residues" evidence="1">
    <location>
        <begin position="568"/>
        <end position="588"/>
    </location>
</feature>
<evidence type="ECO:0000313" key="4">
    <source>
        <dbReference type="Proteomes" id="UP000001072"/>
    </source>
</evidence>
<feature type="compositionally biased region" description="Polar residues" evidence="1">
    <location>
        <begin position="26"/>
        <end position="56"/>
    </location>
</feature>
<feature type="region of interest" description="Disordered" evidence="1">
    <location>
        <begin position="449"/>
        <end position="608"/>
    </location>
</feature>
<evidence type="ECO:0000256" key="2">
    <source>
        <dbReference type="SAM" id="Phobius"/>
    </source>
</evidence>
<feature type="compositionally biased region" description="Polar residues" evidence="1">
    <location>
        <begin position="532"/>
        <end position="544"/>
    </location>
</feature>
<dbReference type="RefSeq" id="XP_007410513.1">
    <property type="nucleotide sequence ID" value="XM_007410451.1"/>
</dbReference>
<dbReference type="OrthoDB" id="10651059at2759"/>
<feature type="transmembrane region" description="Helical" evidence="2">
    <location>
        <begin position="273"/>
        <end position="294"/>
    </location>
</feature>
<accession>F4RN59</accession>
<feature type="compositionally biased region" description="Polar residues" evidence="1">
    <location>
        <begin position="451"/>
        <end position="465"/>
    </location>
</feature>
<feature type="region of interest" description="Disordered" evidence="1">
    <location>
        <begin position="79"/>
        <end position="196"/>
    </location>
</feature>
<dbReference type="AlphaFoldDB" id="F4RN59"/>